<reference evidence="5 6" key="1">
    <citation type="submission" date="2018-11" db="EMBL/GenBank/DDBJ databases">
        <title>Whole genome sequencing of an environmental sample.</title>
        <authorList>
            <person name="Sarangi A.N."/>
            <person name="Singh D."/>
            <person name="Tripathy S."/>
        </authorList>
    </citation>
    <scope>NUCLEOTIDE SEQUENCE [LARGE SCALE GENOMIC DNA]</scope>
    <source>
        <strain evidence="5 6">Lakshadweep</strain>
    </source>
</reference>
<dbReference type="InterPro" id="IPR021731">
    <property type="entry name" value="AMIN_dom"/>
</dbReference>
<evidence type="ECO:0000313" key="5">
    <source>
        <dbReference type="EMBL" id="RZM78021.1"/>
    </source>
</evidence>
<dbReference type="AlphaFoldDB" id="A0A4Q7E6Y8"/>
<proteinExistence type="inferred from homology"/>
<dbReference type="OrthoDB" id="9779724at2"/>
<evidence type="ECO:0000256" key="2">
    <source>
        <dbReference type="SAM" id="MobiDB-lite"/>
    </source>
</evidence>
<feature type="region of interest" description="Disordered" evidence="2">
    <location>
        <begin position="147"/>
        <end position="168"/>
    </location>
</feature>
<protein>
    <submittedName>
        <fullName evidence="5">AMIN domain-containing protein</fullName>
    </submittedName>
</protein>
<dbReference type="GO" id="GO:0015627">
    <property type="term" value="C:type II protein secretion system complex"/>
    <property type="evidence" value="ECO:0007669"/>
    <property type="project" value="TreeGrafter"/>
</dbReference>
<dbReference type="InterPro" id="IPR004846">
    <property type="entry name" value="T2SS/T3SS_dom"/>
</dbReference>
<feature type="domain" description="AMIN" evidence="4">
    <location>
        <begin position="10"/>
        <end position="93"/>
    </location>
</feature>
<name>A0A4Q7E6Y8_9CYAN</name>
<dbReference type="PANTHER" id="PTHR30332:SF17">
    <property type="entry name" value="TYPE IV PILIATION SYSTEM PROTEIN DR_0774-RELATED"/>
    <property type="match status" value="1"/>
</dbReference>
<dbReference type="GO" id="GO:0009306">
    <property type="term" value="P:protein secretion"/>
    <property type="evidence" value="ECO:0007669"/>
    <property type="project" value="InterPro"/>
</dbReference>
<dbReference type="PANTHER" id="PTHR30332">
    <property type="entry name" value="PROBABLE GENERAL SECRETION PATHWAY PROTEIN D"/>
    <property type="match status" value="1"/>
</dbReference>
<dbReference type="Proteomes" id="UP000292459">
    <property type="component" value="Unassembled WGS sequence"/>
</dbReference>
<sequence>MAASTVITGVEIVPTDGGAQIVLATAEGDTPQVFAVNQGNTLRADIVRTQLQLPEGDRFVQQNPAPGIAEIAIVPLDDNSVRLMVSGNGSVPTSVVGTSANGGVIIDVATNGSGSAPQASTPVPSNIETVPSDEPVLIPVEQPDTVAQAETAEPTEEATPAPPQPDVLVPNPQVVIDGVPVDAPAVQTAPPFLPSAVAPPVGDIAVSETVPSFGSVDLGTTERVPRLVLRDAPSREVLNLLARAAGLNLVFIDAGGGEGEGASAGSGEGPPITLDIENESVQDVFNSVLRVTGLQANRVGRTIYVGTSLPNSARNIVMRTLRLNQIDAPQASNFLVGLGAERAVSREREVQTVSAIDVEQGLSETEVETTTEEVVETSRADFQDSIPIFRGLQVIAEERTNSITLVGSPELVQLATAQLVRLDLRRRQVAINLKVIDVDLNAIDAFGTSFSFSAGDADLIQAGGVGVINFGAGSRSPATPSALPNSPPIGPQSPLGNGLFSIVDDFIFQLQATVSEGNAKILTDPTLIVQEGQTASVELTQDVPTDVETTIETTDSGTNTSVNVTFEPAGLILQVDVDRIDDNGFVTLSVAPSITSPTDTFTINSAGFSNTVFLLNNRQLQSGSVRVRDGQTLVLSGIIQETERSSVSKIPILGDIPILGSLFRSTVNDNQRQELIVLLTPEILDDTDQSAFGYSYTPSDEVQEIIERSRQR</sequence>
<feature type="domain" description="Type II/III secretion system secretin-like" evidence="3">
    <location>
        <begin position="514"/>
        <end position="684"/>
    </location>
</feature>
<gene>
    <name evidence="5" type="ORF">DYY88_14790</name>
</gene>
<evidence type="ECO:0000259" key="3">
    <source>
        <dbReference type="Pfam" id="PF00263"/>
    </source>
</evidence>
<evidence type="ECO:0000256" key="1">
    <source>
        <dbReference type="RuleBase" id="RU004003"/>
    </source>
</evidence>
<evidence type="ECO:0000313" key="6">
    <source>
        <dbReference type="Proteomes" id="UP000292459"/>
    </source>
</evidence>
<dbReference type="EMBL" id="QVFV01000003">
    <property type="protein sequence ID" value="RZM78021.1"/>
    <property type="molecule type" value="Genomic_DNA"/>
</dbReference>
<dbReference type="Pfam" id="PF00263">
    <property type="entry name" value="Secretin"/>
    <property type="match status" value="1"/>
</dbReference>
<organism evidence="5 6">
    <name type="scientific">Leptolyngbya iicbica LK</name>
    <dbReference type="NCBI Taxonomy" id="2294035"/>
    <lineage>
        <taxon>Bacteria</taxon>
        <taxon>Bacillati</taxon>
        <taxon>Cyanobacteriota</taxon>
        <taxon>Cyanophyceae</taxon>
        <taxon>Leptolyngbyales</taxon>
        <taxon>Leptolyngbyaceae</taxon>
        <taxon>Leptolyngbya group</taxon>
        <taxon>Leptolyngbya</taxon>
        <taxon>Leptolyngbya iicbica</taxon>
    </lineage>
</organism>
<comment type="similarity">
    <text evidence="1">Belongs to the bacterial secretin family.</text>
</comment>
<dbReference type="Pfam" id="PF11741">
    <property type="entry name" value="AMIN"/>
    <property type="match status" value="1"/>
</dbReference>
<dbReference type="InterPro" id="IPR050810">
    <property type="entry name" value="Bact_Secretion_Sys_Channel"/>
</dbReference>
<keyword evidence="6" id="KW-1185">Reference proteome</keyword>
<accession>A0A4Q7E6Y8</accession>
<comment type="caution">
    <text evidence="5">The sequence shown here is derived from an EMBL/GenBank/DDBJ whole genome shotgun (WGS) entry which is preliminary data.</text>
</comment>
<evidence type="ECO:0000259" key="4">
    <source>
        <dbReference type="Pfam" id="PF11741"/>
    </source>
</evidence>